<feature type="region of interest" description="Disordered" evidence="1">
    <location>
        <begin position="19"/>
        <end position="41"/>
    </location>
</feature>
<accession>A0A8H6JBG5</accession>
<dbReference type="AlphaFoldDB" id="A0A8H6JBG5"/>
<keyword evidence="3" id="KW-1185">Reference proteome</keyword>
<evidence type="ECO:0000313" key="2">
    <source>
        <dbReference type="EMBL" id="KAF6809663.1"/>
    </source>
</evidence>
<evidence type="ECO:0000313" key="3">
    <source>
        <dbReference type="Proteomes" id="UP000639643"/>
    </source>
</evidence>
<dbReference type="Proteomes" id="UP000639643">
    <property type="component" value="Unassembled WGS sequence"/>
</dbReference>
<proteinExistence type="predicted"/>
<gene>
    <name evidence="2" type="ORF">CMUS01_13637</name>
</gene>
<protein>
    <submittedName>
        <fullName evidence="2">Uncharacterized protein</fullName>
    </submittedName>
</protein>
<evidence type="ECO:0000256" key="1">
    <source>
        <dbReference type="SAM" id="MobiDB-lite"/>
    </source>
</evidence>
<comment type="caution">
    <text evidence="2">The sequence shown here is derived from an EMBL/GenBank/DDBJ whole genome shotgun (WGS) entry which is preliminary data.</text>
</comment>
<reference evidence="2" key="1">
    <citation type="journal article" date="2020" name="Phytopathology">
        <title>Genome Sequence Resources of Colletotrichum truncatum, C. plurivorum, C. musicola, and C. sojae: Four Species Pathogenic to Soybean (Glycine max).</title>
        <authorList>
            <person name="Rogerio F."/>
            <person name="Boufleur T.R."/>
            <person name="Ciampi-Guillardi M."/>
            <person name="Sukno S.A."/>
            <person name="Thon M.R."/>
            <person name="Massola Junior N.S."/>
            <person name="Baroncelli R."/>
        </authorList>
    </citation>
    <scope>NUCLEOTIDE SEQUENCE</scope>
    <source>
        <strain evidence="2">LFN0074</strain>
    </source>
</reference>
<dbReference type="EMBL" id="WIGM01000882">
    <property type="protein sequence ID" value="KAF6809663.1"/>
    <property type="molecule type" value="Genomic_DNA"/>
</dbReference>
<sequence length="151" mass="15854">MQAEKSALLPLNNAHQLFRSPGRSAGKGQSIEAFVSPPRPRSSTNGAIFFLGHHAQITAIQPSPVKPRGVGCASPYTWSLFFSFTREAGASPIPIVDGPSSLTRRFSTTSLPTAAIPHGLALFTSPGNASTFDASMFDASPLVLAFDLPAS</sequence>
<organism evidence="2 3">
    <name type="scientific">Colletotrichum musicola</name>
    <dbReference type="NCBI Taxonomy" id="2175873"/>
    <lineage>
        <taxon>Eukaryota</taxon>
        <taxon>Fungi</taxon>
        <taxon>Dikarya</taxon>
        <taxon>Ascomycota</taxon>
        <taxon>Pezizomycotina</taxon>
        <taxon>Sordariomycetes</taxon>
        <taxon>Hypocreomycetidae</taxon>
        <taxon>Glomerellales</taxon>
        <taxon>Glomerellaceae</taxon>
        <taxon>Colletotrichum</taxon>
        <taxon>Colletotrichum orchidearum species complex</taxon>
    </lineage>
</organism>
<name>A0A8H6JBG5_9PEZI</name>